<proteinExistence type="predicted"/>
<keyword evidence="6 10" id="KW-1133">Transmembrane helix</keyword>
<feature type="transmembrane region" description="Helical" evidence="10">
    <location>
        <begin position="239"/>
        <end position="262"/>
    </location>
</feature>
<feature type="transmembrane region" description="Helical" evidence="10">
    <location>
        <begin position="282"/>
        <end position="311"/>
    </location>
</feature>
<dbReference type="Pfam" id="PF02949">
    <property type="entry name" value="7tm_6"/>
    <property type="match status" value="1"/>
</dbReference>
<organism evidence="11 12">
    <name type="scientific">Xylocopa violacea</name>
    <name type="common">Violet carpenter bee</name>
    <name type="synonym">Apis violacea</name>
    <dbReference type="NCBI Taxonomy" id="135666"/>
    <lineage>
        <taxon>Eukaryota</taxon>
        <taxon>Metazoa</taxon>
        <taxon>Ecdysozoa</taxon>
        <taxon>Arthropoda</taxon>
        <taxon>Hexapoda</taxon>
        <taxon>Insecta</taxon>
        <taxon>Pterygota</taxon>
        <taxon>Neoptera</taxon>
        <taxon>Endopterygota</taxon>
        <taxon>Hymenoptera</taxon>
        <taxon>Apocrita</taxon>
        <taxon>Aculeata</taxon>
        <taxon>Apoidea</taxon>
        <taxon>Anthophila</taxon>
        <taxon>Apidae</taxon>
        <taxon>Xylocopa</taxon>
        <taxon>Xylocopa</taxon>
    </lineage>
</organism>
<dbReference type="PANTHER" id="PTHR21137:SF35">
    <property type="entry name" value="ODORANT RECEPTOR 19A-RELATED"/>
    <property type="match status" value="1"/>
</dbReference>
<keyword evidence="8" id="KW-0675">Receptor</keyword>
<evidence type="ECO:0000256" key="2">
    <source>
        <dbReference type="ARBA" id="ARBA00022475"/>
    </source>
</evidence>
<evidence type="ECO:0000256" key="3">
    <source>
        <dbReference type="ARBA" id="ARBA00022606"/>
    </source>
</evidence>
<dbReference type="InterPro" id="IPR004117">
    <property type="entry name" value="7tm6_olfct_rcpt"/>
</dbReference>
<keyword evidence="4 10" id="KW-0812">Transmembrane</keyword>
<evidence type="ECO:0008006" key="13">
    <source>
        <dbReference type="Google" id="ProtNLM"/>
    </source>
</evidence>
<protein>
    <recommendedName>
        <fullName evidence="13">Odorant receptor</fullName>
    </recommendedName>
</protein>
<name>A0ABP1NJX0_XYLVO</name>
<comment type="caution">
    <text evidence="11">The sequence shown here is derived from an EMBL/GenBank/DDBJ whole genome shotgun (WGS) entry which is preliminary data.</text>
</comment>
<keyword evidence="7 10" id="KW-0472">Membrane</keyword>
<evidence type="ECO:0000256" key="8">
    <source>
        <dbReference type="ARBA" id="ARBA00023170"/>
    </source>
</evidence>
<evidence type="ECO:0000256" key="1">
    <source>
        <dbReference type="ARBA" id="ARBA00004651"/>
    </source>
</evidence>
<keyword evidence="9" id="KW-0807">Transducer</keyword>
<gene>
    <name evidence="11" type="ORF">XYLVIOL_LOCUS4148</name>
</gene>
<accession>A0ABP1NJX0</accession>
<keyword evidence="5" id="KW-0552">Olfaction</keyword>
<dbReference type="Proteomes" id="UP001642520">
    <property type="component" value="Unassembled WGS sequence"/>
</dbReference>
<evidence type="ECO:0000256" key="6">
    <source>
        <dbReference type="ARBA" id="ARBA00022989"/>
    </source>
</evidence>
<keyword evidence="3" id="KW-0716">Sensory transduction</keyword>
<evidence type="ECO:0000256" key="7">
    <source>
        <dbReference type="ARBA" id="ARBA00023136"/>
    </source>
</evidence>
<evidence type="ECO:0000256" key="5">
    <source>
        <dbReference type="ARBA" id="ARBA00022725"/>
    </source>
</evidence>
<feature type="transmembrane region" description="Helical" evidence="10">
    <location>
        <begin position="150"/>
        <end position="171"/>
    </location>
</feature>
<evidence type="ECO:0000256" key="4">
    <source>
        <dbReference type="ARBA" id="ARBA00022692"/>
    </source>
</evidence>
<evidence type="ECO:0000313" key="11">
    <source>
        <dbReference type="EMBL" id="CAL7939841.1"/>
    </source>
</evidence>
<evidence type="ECO:0000256" key="9">
    <source>
        <dbReference type="ARBA" id="ARBA00023224"/>
    </source>
</evidence>
<evidence type="ECO:0000313" key="12">
    <source>
        <dbReference type="Proteomes" id="UP001642520"/>
    </source>
</evidence>
<dbReference type="EMBL" id="CAXAJV020001290">
    <property type="protein sequence ID" value="CAL7939841.1"/>
    <property type="molecule type" value="Genomic_DNA"/>
</dbReference>
<feature type="transmembrane region" description="Helical" evidence="10">
    <location>
        <begin position="120"/>
        <end position="138"/>
    </location>
</feature>
<feature type="transmembrane region" description="Helical" evidence="10">
    <location>
        <begin position="352"/>
        <end position="376"/>
    </location>
</feature>
<dbReference type="PANTHER" id="PTHR21137">
    <property type="entry name" value="ODORANT RECEPTOR"/>
    <property type="match status" value="1"/>
</dbReference>
<sequence length="533" mass="60379">MMQLFTCADILTIRNVIHPSNIRTDQIHVEAVSSKEESRIEGGIASEKRDFSMNDLEQYAIFRTCSISHNRKHKERKKLIPPTFIIDWNLLENYFAVEHFRRMQCIVNHLMFRNATPEKAIAFVQLSVALTCCLPLPSTATKSQSFRFKALRFTFFLNAFMLLGPLFYSVHVHRGDPGNVSKAASLILAILHVLSQTSFCATQYDRLQRLTEEMQFCCEAANASERRVFQRYVGKYSTFYGLSAMWFYATACIVILGTLFISDPFPTNAEYPFPVDFEPLKTIIFVHQAIVGFQCAAHICMNTFFAMLLLFAAARFEIVMIELSAVSDFLSLIKCVKKYQTVKRYAEEVVHAVRLIALITVTLGGVACVFSGITIIGRQPLAVKIQVFSLAMTSQLEVFMCALAADHLLDMSGDVMKGAYESKWYVQPVGIQKCLIFMLSHQSSVVLSVKCVIPGLSLNYYASATCILRENICFDLCKHDCNRVSKQTFCTLLLLKVYNVRAPFLHSCSICNLSIRNESQFNEQSSPQAYRPQ</sequence>
<comment type="subcellular location">
    <subcellularLocation>
        <location evidence="1">Cell membrane</location>
        <topology evidence="1">Multi-pass membrane protein</topology>
    </subcellularLocation>
</comment>
<evidence type="ECO:0000256" key="10">
    <source>
        <dbReference type="SAM" id="Phobius"/>
    </source>
</evidence>
<keyword evidence="12" id="KW-1185">Reference proteome</keyword>
<keyword evidence="2" id="KW-1003">Cell membrane</keyword>
<reference evidence="11 12" key="1">
    <citation type="submission" date="2024-08" db="EMBL/GenBank/DDBJ databases">
        <authorList>
            <person name="Will J Nash"/>
            <person name="Angela Man"/>
            <person name="Seanna McTaggart"/>
            <person name="Kendall Baker"/>
            <person name="Tom Barker"/>
            <person name="Leah Catchpole"/>
            <person name="Alex Durrant"/>
            <person name="Karim Gharbi"/>
            <person name="Naomi Irish"/>
            <person name="Gemy Kaithakottil"/>
            <person name="Debby Ku"/>
            <person name="Aaliyah Providence"/>
            <person name="Felix Shaw"/>
            <person name="David Swarbreck"/>
            <person name="Chris Watkins"/>
            <person name="Ann M. McCartney"/>
            <person name="Giulio Formenti"/>
            <person name="Alice Mouton"/>
            <person name="Noel Vella"/>
            <person name="Bjorn M von Reumont"/>
            <person name="Adriana Vella"/>
            <person name="Wilfried Haerty"/>
        </authorList>
    </citation>
    <scope>NUCLEOTIDE SEQUENCE [LARGE SCALE GENOMIC DNA]</scope>
</reference>